<evidence type="ECO:0000256" key="5">
    <source>
        <dbReference type="ARBA" id="ARBA00022985"/>
    </source>
</evidence>
<organism evidence="10 11">
    <name type="scientific">Candidatus Kerfeldbacteria bacterium CG08_land_8_20_14_0_20_40_16</name>
    <dbReference type="NCBI Taxonomy" id="2014244"/>
    <lineage>
        <taxon>Bacteria</taxon>
        <taxon>Candidatus Kerfeldiibacteriota</taxon>
    </lineage>
</organism>
<evidence type="ECO:0000256" key="7">
    <source>
        <dbReference type="ARBA" id="ARBA00023136"/>
    </source>
</evidence>
<evidence type="ECO:0000256" key="1">
    <source>
        <dbReference type="ARBA" id="ARBA00022475"/>
    </source>
</evidence>
<dbReference type="GO" id="GO:0016757">
    <property type="term" value="F:glycosyltransferase activity"/>
    <property type="evidence" value="ECO:0007669"/>
    <property type="project" value="UniProtKB-KW"/>
</dbReference>
<dbReference type="Gene3D" id="3.90.550.10">
    <property type="entry name" value="Spore Coat Polysaccharide Biosynthesis Protein SpsA, Chain A"/>
    <property type="match status" value="1"/>
</dbReference>
<keyword evidence="1" id="KW-1003">Cell membrane</keyword>
<dbReference type="CDD" id="cd04187">
    <property type="entry name" value="DPM1_like_bac"/>
    <property type="match status" value="1"/>
</dbReference>
<keyword evidence="6 8" id="KW-1133">Transmembrane helix</keyword>
<dbReference type="AlphaFoldDB" id="A0A2H0YVH8"/>
<keyword evidence="7 8" id="KW-0472">Membrane</keyword>
<evidence type="ECO:0000313" key="11">
    <source>
        <dbReference type="Proteomes" id="UP000231542"/>
    </source>
</evidence>
<feature type="transmembrane region" description="Helical" evidence="8">
    <location>
        <begin position="268"/>
        <end position="294"/>
    </location>
</feature>
<name>A0A2H0YVH8_9BACT</name>
<protein>
    <submittedName>
        <fullName evidence="10">Glycosyltransferase</fullName>
    </submittedName>
</protein>
<dbReference type="GO" id="GO:0005886">
    <property type="term" value="C:plasma membrane"/>
    <property type="evidence" value="ECO:0007669"/>
    <property type="project" value="TreeGrafter"/>
</dbReference>
<reference evidence="10 11" key="1">
    <citation type="submission" date="2017-09" db="EMBL/GenBank/DDBJ databases">
        <title>Depth-based differentiation of microbial function through sediment-hosted aquifers and enrichment of novel symbionts in the deep terrestrial subsurface.</title>
        <authorList>
            <person name="Probst A.J."/>
            <person name="Ladd B."/>
            <person name="Jarett J.K."/>
            <person name="Geller-Mcgrath D.E."/>
            <person name="Sieber C.M."/>
            <person name="Emerson J.B."/>
            <person name="Anantharaman K."/>
            <person name="Thomas B.C."/>
            <person name="Malmstrom R."/>
            <person name="Stieglmeier M."/>
            <person name="Klingl A."/>
            <person name="Woyke T."/>
            <person name="Ryan C.M."/>
            <person name="Banfield J.F."/>
        </authorList>
    </citation>
    <scope>NUCLEOTIDE SEQUENCE [LARGE SCALE GENOMIC DNA]</scope>
    <source>
        <strain evidence="10">CG08_land_8_20_14_0_20_40_16</strain>
    </source>
</reference>
<evidence type="ECO:0000259" key="9">
    <source>
        <dbReference type="Pfam" id="PF00535"/>
    </source>
</evidence>
<evidence type="ECO:0000313" key="10">
    <source>
        <dbReference type="EMBL" id="PIS42491.1"/>
    </source>
</evidence>
<feature type="transmembrane region" description="Helical" evidence="8">
    <location>
        <begin position="232"/>
        <end position="256"/>
    </location>
</feature>
<dbReference type="InterPro" id="IPR050256">
    <property type="entry name" value="Glycosyltransferase_2"/>
</dbReference>
<dbReference type="EMBL" id="PEXU01000040">
    <property type="protein sequence ID" value="PIS42491.1"/>
    <property type="molecule type" value="Genomic_DNA"/>
</dbReference>
<keyword evidence="4 8" id="KW-0812">Transmembrane</keyword>
<evidence type="ECO:0000256" key="8">
    <source>
        <dbReference type="SAM" id="Phobius"/>
    </source>
</evidence>
<dbReference type="PANTHER" id="PTHR48090:SF3">
    <property type="entry name" value="UNDECAPRENYL-PHOSPHATE 4-DEOXY-4-FORMAMIDO-L-ARABINOSE TRANSFERASE"/>
    <property type="match status" value="1"/>
</dbReference>
<dbReference type="GO" id="GO:0009103">
    <property type="term" value="P:lipopolysaccharide biosynthetic process"/>
    <property type="evidence" value="ECO:0007669"/>
    <property type="project" value="UniProtKB-KW"/>
</dbReference>
<dbReference type="SUPFAM" id="SSF53448">
    <property type="entry name" value="Nucleotide-diphospho-sugar transferases"/>
    <property type="match status" value="1"/>
</dbReference>
<dbReference type="Proteomes" id="UP000231542">
    <property type="component" value="Unassembled WGS sequence"/>
</dbReference>
<dbReference type="InterPro" id="IPR001173">
    <property type="entry name" value="Glyco_trans_2-like"/>
</dbReference>
<proteinExistence type="predicted"/>
<evidence type="ECO:0000256" key="2">
    <source>
        <dbReference type="ARBA" id="ARBA00022676"/>
    </source>
</evidence>
<keyword evidence="3 10" id="KW-0808">Transferase</keyword>
<feature type="domain" description="Glycosyltransferase 2-like" evidence="9">
    <location>
        <begin position="10"/>
        <end position="166"/>
    </location>
</feature>
<evidence type="ECO:0000256" key="3">
    <source>
        <dbReference type="ARBA" id="ARBA00022679"/>
    </source>
</evidence>
<accession>A0A2H0YVH8</accession>
<sequence length="316" mass="36436">MDKERKIKYSVIVPAYNEVNAVAPLHHEIKAVMDSLNESYEIIFIDDGSNDGTFEELVKLSPIKIIKFRKNFGQTSALDAGFKQAQGEIFITLDGDGQNDPADIPKLLEELNNGCDLVSGWRYDRKDSVEKRFISRGADFMRKFFINDQIHDSGCTLKVYKHECLENLNLYGEMHRFITGIVRWQGFEISEVKVNHRPRTTGETKYNWKRIVKGLIDMISVWFWRKYSSRPLHLFGGLGLLISSIGFLLGLYLIVFRLLGRISLQNRIWPLVAVFMVLVGLQLFISGLLADIAVKTYYNNRRTAYNIEKIVEKNEE</sequence>
<keyword evidence="5" id="KW-0448">Lipopolysaccharide biosynthesis</keyword>
<evidence type="ECO:0000256" key="4">
    <source>
        <dbReference type="ARBA" id="ARBA00022692"/>
    </source>
</evidence>
<keyword evidence="2" id="KW-0328">Glycosyltransferase</keyword>
<gene>
    <name evidence="10" type="ORF">COT24_03275</name>
</gene>
<dbReference type="Pfam" id="PF00535">
    <property type="entry name" value="Glycos_transf_2"/>
    <property type="match status" value="1"/>
</dbReference>
<evidence type="ECO:0000256" key="6">
    <source>
        <dbReference type="ARBA" id="ARBA00022989"/>
    </source>
</evidence>
<comment type="caution">
    <text evidence="10">The sequence shown here is derived from an EMBL/GenBank/DDBJ whole genome shotgun (WGS) entry which is preliminary data.</text>
</comment>
<dbReference type="PANTHER" id="PTHR48090">
    <property type="entry name" value="UNDECAPRENYL-PHOSPHATE 4-DEOXY-4-FORMAMIDO-L-ARABINOSE TRANSFERASE-RELATED"/>
    <property type="match status" value="1"/>
</dbReference>
<dbReference type="InterPro" id="IPR029044">
    <property type="entry name" value="Nucleotide-diphossugar_trans"/>
</dbReference>